<name>A0A495JBK8_9SPHI</name>
<dbReference type="Gene3D" id="3.20.20.80">
    <property type="entry name" value="Glycosidases"/>
    <property type="match status" value="1"/>
</dbReference>
<sequence length="493" mass="55926">MRKISVAKDEKGIDRICLNNKPYFNLGTLDQGFWPDGLYTAPTDEALAFDIKAIKAMGFNTIRKHIKVEPARWYYWADKLGMLVWQDMVNPNQELPEGSKQEFERGMHEEMQQLRNYPCITTWVLFNEKWGQYDQERLTKEMKEADPSRIVNGHTGELLYVNGQLRSPSPNAYVNADMTDVHAYPDPMMSVKQPGKAQVCGEFGGIGVFIPDHQWQTGSSWGYIQEKPAALNAKYTIMQQHLQIFQSEGLSGSIYTQPFDVEGEQNGLMTYDRSVVKIPFVELRKIHSKLNPDANTNVPDVTAEDADLTEPGVKYSAMLDEYIKGNRDAAFLKRMAMMATQAGDKPGAELAGNAYIKTLKAPLYEDDYSFVIQFTKSTQDPGFALIIADSVAFKKIQGARKFATSMMNMIYKGEMEPLINASPDPDWKLIEEKVKPYGDPAEEILLRAKTVAFYNKQDWGNYVPAATTYLQKFGKNIAENEKTMFQQAIDQHQ</sequence>
<gene>
    <name evidence="2" type="ORF">BDD43_6063</name>
</gene>
<dbReference type="GO" id="GO:0005975">
    <property type="term" value="P:carbohydrate metabolic process"/>
    <property type="evidence" value="ECO:0007669"/>
    <property type="project" value="InterPro"/>
</dbReference>
<dbReference type="Proteomes" id="UP000268007">
    <property type="component" value="Unassembled WGS sequence"/>
</dbReference>
<dbReference type="PANTHER" id="PTHR42732">
    <property type="entry name" value="BETA-GALACTOSIDASE"/>
    <property type="match status" value="1"/>
</dbReference>
<dbReference type="PANTHER" id="PTHR42732:SF2">
    <property type="entry name" value="BETA-MANNOSIDASE"/>
    <property type="match status" value="1"/>
</dbReference>
<comment type="caution">
    <text evidence="2">The sequence shown here is derived from an EMBL/GenBank/DDBJ whole genome shotgun (WGS) entry which is preliminary data.</text>
</comment>
<organism evidence="2 3">
    <name type="scientific">Mucilaginibacter gracilis</name>
    <dbReference type="NCBI Taxonomy" id="423350"/>
    <lineage>
        <taxon>Bacteria</taxon>
        <taxon>Pseudomonadati</taxon>
        <taxon>Bacteroidota</taxon>
        <taxon>Sphingobacteriia</taxon>
        <taxon>Sphingobacteriales</taxon>
        <taxon>Sphingobacteriaceae</taxon>
        <taxon>Mucilaginibacter</taxon>
    </lineage>
</organism>
<proteinExistence type="predicted"/>
<keyword evidence="2" id="KW-0378">Hydrolase</keyword>
<dbReference type="InterPro" id="IPR006103">
    <property type="entry name" value="Glyco_hydro_2_cat"/>
</dbReference>
<dbReference type="InterPro" id="IPR051913">
    <property type="entry name" value="GH2_Domain-Containing"/>
</dbReference>
<keyword evidence="3" id="KW-1185">Reference proteome</keyword>
<reference evidence="2 3" key="1">
    <citation type="submission" date="2018-10" db="EMBL/GenBank/DDBJ databases">
        <title>Genomic Encyclopedia of Archaeal and Bacterial Type Strains, Phase II (KMG-II): from individual species to whole genera.</title>
        <authorList>
            <person name="Goeker M."/>
        </authorList>
    </citation>
    <scope>NUCLEOTIDE SEQUENCE [LARGE SCALE GENOMIC DNA]</scope>
    <source>
        <strain evidence="2 3">DSM 18602</strain>
    </source>
</reference>
<dbReference type="Pfam" id="PF02836">
    <property type="entry name" value="Glyco_hydro_2_C"/>
    <property type="match status" value="1"/>
</dbReference>
<dbReference type="SUPFAM" id="SSF51445">
    <property type="entry name" value="(Trans)glycosidases"/>
    <property type="match status" value="1"/>
</dbReference>
<evidence type="ECO:0000313" key="3">
    <source>
        <dbReference type="Proteomes" id="UP000268007"/>
    </source>
</evidence>
<dbReference type="OrthoDB" id="9801077at2"/>
<feature type="domain" description="Glycoside hydrolase family 2 catalytic" evidence="1">
    <location>
        <begin position="45"/>
        <end position="152"/>
    </location>
</feature>
<accession>A0A495JBK8</accession>
<evidence type="ECO:0000259" key="1">
    <source>
        <dbReference type="Pfam" id="PF02836"/>
    </source>
</evidence>
<evidence type="ECO:0000313" key="2">
    <source>
        <dbReference type="EMBL" id="RKR85784.1"/>
    </source>
</evidence>
<dbReference type="EMBL" id="RBKU01000001">
    <property type="protein sequence ID" value="RKR85784.1"/>
    <property type="molecule type" value="Genomic_DNA"/>
</dbReference>
<dbReference type="AlphaFoldDB" id="A0A495JBK8"/>
<dbReference type="InterPro" id="IPR017853">
    <property type="entry name" value="GH"/>
</dbReference>
<dbReference type="RefSeq" id="WP_121201815.1">
    <property type="nucleotide sequence ID" value="NZ_RBKU01000001.1"/>
</dbReference>
<protein>
    <submittedName>
        <fullName evidence="2">Glycosyl hydrolase family 2</fullName>
    </submittedName>
</protein>
<dbReference type="GO" id="GO:0004553">
    <property type="term" value="F:hydrolase activity, hydrolyzing O-glycosyl compounds"/>
    <property type="evidence" value="ECO:0007669"/>
    <property type="project" value="InterPro"/>
</dbReference>